<dbReference type="Proteomes" id="UP000652761">
    <property type="component" value="Unassembled WGS sequence"/>
</dbReference>
<sequence>FREVRLVTKESRYPGSDPIVLCFADFSNPSQAAIALEALQGEEIMIDFLSVF</sequence>
<comment type="caution">
    <text evidence="1">The sequence shown here is derived from an EMBL/GenBank/DDBJ whole genome shotgun (WGS) entry which is preliminary data.</text>
</comment>
<name>A0A843X2E0_COLES</name>
<keyword evidence="2" id="KW-1185">Reference proteome</keyword>
<evidence type="ECO:0000313" key="1">
    <source>
        <dbReference type="EMBL" id="MQM10994.1"/>
    </source>
</evidence>
<organism evidence="1 2">
    <name type="scientific">Colocasia esculenta</name>
    <name type="common">Wild taro</name>
    <name type="synonym">Arum esculentum</name>
    <dbReference type="NCBI Taxonomy" id="4460"/>
    <lineage>
        <taxon>Eukaryota</taxon>
        <taxon>Viridiplantae</taxon>
        <taxon>Streptophyta</taxon>
        <taxon>Embryophyta</taxon>
        <taxon>Tracheophyta</taxon>
        <taxon>Spermatophyta</taxon>
        <taxon>Magnoliopsida</taxon>
        <taxon>Liliopsida</taxon>
        <taxon>Araceae</taxon>
        <taxon>Aroideae</taxon>
        <taxon>Colocasieae</taxon>
        <taxon>Colocasia</taxon>
    </lineage>
</organism>
<proteinExistence type="predicted"/>
<reference evidence="1" key="1">
    <citation type="submission" date="2017-07" db="EMBL/GenBank/DDBJ databases">
        <title>Taro Niue Genome Assembly and Annotation.</title>
        <authorList>
            <person name="Atibalentja N."/>
            <person name="Keating K."/>
            <person name="Fields C.J."/>
        </authorList>
    </citation>
    <scope>NUCLEOTIDE SEQUENCE</scope>
    <source>
        <strain evidence="1">Niue_2</strain>
        <tissue evidence="1">Leaf</tissue>
    </source>
</reference>
<dbReference type="OrthoDB" id="431169at2759"/>
<evidence type="ECO:0008006" key="3">
    <source>
        <dbReference type="Google" id="ProtNLM"/>
    </source>
</evidence>
<dbReference type="AlphaFoldDB" id="A0A843X2E0"/>
<evidence type="ECO:0000313" key="2">
    <source>
        <dbReference type="Proteomes" id="UP000652761"/>
    </source>
</evidence>
<feature type="non-terminal residue" evidence="1">
    <location>
        <position position="52"/>
    </location>
</feature>
<feature type="non-terminal residue" evidence="1">
    <location>
        <position position="1"/>
    </location>
</feature>
<accession>A0A843X2E0</accession>
<gene>
    <name evidence="1" type="ORF">Taro_043893</name>
</gene>
<dbReference type="EMBL" id="NMUH01004839">
    <property type="protein sequence ID" value="MQM10994.1"/>
    <property type="molecule type" value="Genomic_DNA"/>
</dbReference>
<protein>
    <recommendedName>
        <fullName evidence="3">RRM domain-containing protein</fullName>
    </recommendedName>
</protein>